<reference evidence="1" key="1">
    <citation type="journal article" date="2014" name="Front. Microbiol.">
        <title>High frequency of phylogenetically diverse reductive dehalogenase-homologous genes in deep subseafloor sedimentary metagenomes.</title>
        <authorList>
            <person name="Kawai M."/>
            <person name="Futagami T."/>
            <person name="Toyoda A."/>
            <person name="Takaki Y."/>
            <person name="Nishi S."/>
            <person name="Hori S."/>
            <person name="Arai W."/>
            <person name="Tsubouchi T."/>
            <person name="Morono Y."/>
            <person name="Uchiyama I."/>
            <person name="Ito T."/>
            <person name="Fujiyama A."/>
            <person name="Inagaki F."/>
            <person name="Takami H."/>
        </authorList>
    </citation>
    <scope>NUCLEOTIDE SEQUENCE</scope>
    <source>
        <strain evidence="1">Expedition CK06-06</strain>
    </source>
</reference>
<comment type="caution">
    <text evidence="1">The sequence shown here is derived from an EMBL/GenBank/DDBJ whole genome shotgun (WGS) entry which is preliminary data.</text>
</comment>
<evidence type="ECO:0008006" key="2">
    <source>
        <dbReference type="Google" id="ProtNLM"/>
    </source>
</evidence>
<name>X0TCV3_9ZZZZ</name>
<feature type="non-terminal residue" evidence="1">
    <location>
        <position position="1"/>
    </location>
</feature>
<dbReference type="EMBL" id="BARS01004969">
    <property type="protein sequence ID" value="GAF85146.1"/>
    <property type="molecule type" value="Genomic_DNA"/>
</dbReference>
<gene>
    <name evidence="1" type="ORF">S01H1_09720</name>
</gene>
<evidence type="ECO:0000313" key="1">
    <source>
        <dbReference type="EMBL" id="GAF85146.1"/>
    </source>
</evidence>
<dbReference type="AlphaFoldDB" id="X0TCV3"/>
<accession>X0TCV3</accession>
<sequence>GISSVVAVKKFNATVDRMKAEGRHIEIKDFEIQCEDSENAALPWKEIEKMFSPTDEEKKLISDALNKVLDGEIFDKEEKTKIIELISKNKQCFERLKEVIERPYFIYETNWDKPAVAYKIPSVVKIIQFMQFYSVDTFLKAENGQLNDAIDQYFSMLTFSKKFSDEPFQALISYLISMAITRRQIELLNRIISSKKLDDETLFNVLKRLDIDVWQKGLIKSIESERVAFIDCAREVLKGNKEVTEELEVYKFIFWLSRPFIKSDLSWAMEIYDESVEACKMPYYKTSEFFKYLEEKWEKIPRYYIFSLVLVPSFKSTYLKKAVLEAEILAAKAGIACKIFQNRQGGFPEQLSQLVPDILAEVPTDPFSGNPLIYRKTPSGFIVYSVGSNQKDDGGKETRVITKLVSEKDDDWVWYERKE</sequence>
<organism evidence="1">
    <name type="scientific">marine sediment metagenome</name>
    <dbReference type="NCBI Taxonomy" id="412755"/>
    <lineage>
        <taxon>unclassified sequences</taxon>
        <taxon>metagenomes</taxon>
        <taxon>ecological metagenomes</taxon>
    </lineage>
</organism>
<proteinExistence type="predicted"/>
<protein>
    <recommendedName>
        <fullName evidence="2">Type II secretion system protein GspG C-terminal domain-containing protein</fullName>
    </recommendedName>
</protein>